<reference evidence="5 6" key="2">
    <citation type="journal article" date="2011" name="Stand. Genomic Sci.">
        <title>Complete genome sequence of Paludibacter propionicigenes type strain (WB4).</title>
        <authorList>
            <person name="Gronow S."/>
            <person name="Munk C."/>
            <person name="Lapidus A."/>
            <person name="Nolan M."/>
            <person name="Lucas S."/>
            <person name="Hammon N."/>
            <person name="Deshpande S."/>
            <person name="Cheng J.F."/>
            <person name="Tapia R."/>
            <person name="Han C."/>
            <person name="Goodwin L."/>
            <person name="Pitluck S."/>
            <person name="Liolios K."/>
            <person name="Ivanova N."/>
            <person name="Mavromatis K."/>
            <person name="Mikhailova N."/>
            <person name="Pati A."/>
            <person name="Chen A."/>
            <person name="Palaniappan K."/>
            <person name="Land M."/>
            <person name="Hauser L."/>
            <person name="Chang Y.J."/>
            <person name="Jeffries C.D."/>
            <person name="Brambilla E."/>
            <person name="Rohde M."/>
            <person name="Goker M."/>
            <person name="Detter J.C."/>
            <person name="Woyke T."/>
            <person name="Bristow J."/>
            <person name="Eisen J.A."/>
            <person name="Markowitz V."/>
            <person name="Hugenholtz P."/>
            <person name="Kyrpides N.C."/>
            <person name="Klenk H.P."/>
        </authorList>
    </citation>
    <scope>NUCLEOTIDE SEQUENCE [LARGE SCALE GENOMIC DNA]</scope>
    <source>
        <strain evidence="6">DSM 17365 / JCM 13257 / WB4</strain>
    </source>
</reference>
<organism evidence="5 6">
    <name type="scientific">Paludibacter propionicigenes (strain DSM 17365 / JCM 13257 / WB4)</name>
    <dbReference type="NCBI Taxonomy" id="694427"/>
    <lineage>
        <taxon>Bacteria</taxon>
        <taxon>Pseudomonadati</taxon>
        <taxon>Bacteroidota</taxon>
        <taxon>Bacteroidia</taxon>
        <taxon>Bacteroidales</taxon>
        <taxon>Paludibacteraceae</taxon>
        <taxon>Paludibacter</taxon>
    </lineage>
</organism>
<dbReference type="Gene3D" id="1.25.40.10">
    <property type="entry name" value="Tetratricopeptide repeat domain"/>
    <property type="match status" value="2"/>
</dbReference>
<evidence type="ECO:0000256" key="2">
    <source>
        <dbReference type="SAM" id="SignalP"/>
    </source>
</evidence>
<dbReference type="Proteomes" id="UP000008718">
    <property type="component" value="Chromosome"/>
</dbReference>
<dbReference type="InterPro" id="IPR002931">
    <property type="entry name" value="Transglutaminase-like"/>
</dbReference>
<protein>
    <submittedName>
        <fullName evidence="5">Transglutaminase domain-containing protein</fullName>
    </submittedName>
</protein>
<dbReference type="STRING" id="694427.Palpr_1259"/>
<dbReference type="OrthoDB" id="98874at2"/>
<feature type="chain" id="PRO_5003189083" evidence="2">
    <location>
        <begin position="22"/>
        <end position="1255"/>
    </location>
</feature>
<feature type="domain" description="DUF3857" evidence="4">
    <location>
        <begin position="691"/>
        <end position="837"/>
    </location>
</feature>
<dbReference type="EMBL" id="CP002345">
    <property type="protein sequence ID" value="ADQ79406.1"/>
    <property type="molecule type" value="Genomic_DNA"/>
</dbReference>
<dbReference type="Pfam" id="PF01841">
    <property type="entry name" value="Transglut_core"/>
    <property type="match status" value="1"/>
</dbReference>
<reference key="1">
    <citation type="submission" date="2010-11" db="EMBL/GenBank/DDBJ databases">
        <title>The complete genome of Paludibacter propionicigenes DSM 17365.</title>
        <authorList>
            <consortium name="US DOE Joint Genome Institute (JGI-PGF)"/>
            <person name="Lucas S."/>
            <person name="Copeland A."/>
            <person name="Lapidus A."/>
            <person name="Bruce D."/>
            <person name="Goodwin L."/>
            <person name="Pitluck S."/>
            <person name="Kyrpides N."/>
            <person name="Mavromatis K."/>
            <person name="Ivanova N."/>
            <person name="Munk A.C."/>
            <person name="Brettin T."/>
            <person name="Detter J.C."/>
            <person name="Han C."/>
            <person name="Tapia R."/>
            <person name="Land M."/>
            <person name="Hauser L."/>
            <person name="Markowitz V."/>
            <person name="Cheng J.-F."/>
            <person name="Hugenholtz P."/>
            <person name="Woyke T."/>
            <person name="Wu D."/>
            <person name="Gronow S."/>
            <person name="Wellnitz S."/>
            <person name="Brambilla E."/>
            <person name="Klenk H.-P."/>
            <person name="Eisen J.A."/>
        </authorList>
    </citation>
    <scope>NUCLEOTIDE SEQUENCE</scope>
    <source>
        <strain>WB4</strain>
    </source>
</reference>
<dbReference type="PROSITE" id="PS50005">
    <property type="entry name" value="TPR"/>
    <property type="match status" value="1"/>
</dbReference>
<dbReference type="HOGENOM" id="CLU_265549_0_0_10"/>
<proteinExistence type="predicted"/>
<keyword evidence="6" id="KW-1185">Reference proteome</keyword>
<dbReference type="RefSeq" id="WP_013444775.1">
    <property type="nucleotide sequence ID" value="NC_014734.1"/>
</dbReference>
<dbReference type="InterPro" id="IPR019734">
    <property type="entry name" value="TPR_rpt"/>
</dbReference>
<evidence type="ECO:0000259" key="3">
    <source>
        <dbReference type="Pfam" id="PF01841"/>
    </source>
</evidence>
<dbReference type="InterPro" id="IPR038765">
    <property type="entry name" value="Papain-like_cys_pep_sf"/>
</dbReference>
<dbReference type="SUPFAM" id="SSF48452">
    <property type="entry name" value="TPR-like"/>
    <property type="match status" value="1"/>
</dbReference>
<feature type="domain" description="Transglutaminase-like" evidence="3">
    <location>
        <begin position="892"/>
        <end position="993"/>
    </location>
</feature>
<feature type="repeat" description="TPR" evidence="1">
    <location>
        <begin position="598"/>
        <end position="631"/>
    </location>
</feature>
<evidence type="ECO:0000256" key="1">
    <source>
        <dbReference type="PROSITE-ProRule" id="PRU00339"/>
    </source>
</evidence>
<dbReference type="InterPro" id="IPR011990">
    <property type="entry name" value="TPR-like_helical_dom_sf"/>
</dbReference>
<sequence>MLKRNLFILFLIQMLSWQGVAGQDQQDYKKGWEAFTSNNRVDARKYFNQAIANPQTKSDALLSLCLLDWTEYKNDAAFDNFRQFYTSGSNPYPYLYAFSSLPFLLQSSEILPQNRVDFFEKISADPKMSGTLKAMICERLGSYYEKINNFKRAKELYTKMGALTHWQVLGTFDNTSGSGFSKDWGAVSKSSRTDIFKNKVDADIKWYTPTCNKPNNWFHLEYYFPLNNTITYTQTFVNSPVEQDVYLRAGNSGSLKIWINDAQVSTVSEERNCDLDIYAYKIKLNKGSNRILVQIGQSEIEDANILIRLTDENANPVPGLTDSDIRGDYSKSAAQPTNELLPFFAEKYMEEKVRELPANPLYYYLLAETYLHNDKSYEATKVLKKLEELTSKSTLTSYRLSEAYTRAKNRTDYEKEMGNIKHLDPNSFWGLQELYNEAIKSEKYTDAEDILKKAKELYGENSVTDEWTINVASYQKRYEDVMALAKTLYKKYPSRLDYMKLNFSIEKNTSKNPKTAVAVIENYCKSYFNASALDLLSKTYIEQGNPDKGLATLKQRLDVMPYATGYWDDLASVLFRMQKYKEALAATDQIIALSPTLTGIYNYRGYIYNSLKDEPNAIESFKKSIYYGPTSYDSRSQLRLLEKKKELNELFPKNDLNELIKNAPTAKEYPQDNSIILLNDYQSVVYPEAAKEYKYEIAVKILNQAGVEDWKEYTIGYNDNTQKLLIDKVEVVKANGTKVKAETNNDNKLVFTNLEANDVLHLIYRVQDFSTGKLAKHFFDHFLLRYNIPSLINRYSVLAPKDRVINYLVTNGKVEPKITEVEDMKLYQWELDKQDAVKSEPYMSALTDVVPTLYCSTIPDWKYVGDWYKDLTYSKFNTDFVLKETVATILKGKENSTPLEKAKLFYDYILENISYSNVSFLHSNFVPQKASRTITTRLGDCKDVSTLFVALCNEVGIKANLVLISTRNNGNKTMPLPSVEFNHCIAQLNLDNKTYYLELTDNKLPFGAALTVDLQSEILPIPFANEKYGDKLLSMEMPFRLRNSINRRHNITLANNDLLIVRNNTYVAEMAASLRETYRDIGSEEQLKQMNQGVASDFTVPIKVIDLKFQNLENLQDSLKIDYKVEVKNILQTVAGMKILNLPWTEKVSSLEVVTAESRKYPIELWSYMREDIDNEEMVINLPAGKKFVELPVDASFDCANASYKLTFDTRNPSKIIAKRVMIRKTEQVSPAEYIAFREFINRVSESDNKQYAIK</sequence>
<name>E4T3W2_PALPW</name>
<dbReference type="KEGG" id="ppn:Palpr_1259"/>
<feature type="signal peptide" evidence="2">
    <location>
        <begin position="1"/>
        <end position="21"/>
    </location>
</feature>
<evidence type="ECO:0000259" key="4">
    <source>
        <dbReference type="Pfam" id="PF12969"/>
    </source>
</evidence>
<dbReference type="PANTHER" id="PTHR12558:SF13">
    <property type="entry name" value="CELL DIVISION CYCLE PROTEIN 27 HOMOLOG"/>
    <property type="match status" value="1"/>
</dbReference>
<evidence type="ECO:0000313" key="6">
    <source>
        <dbReference type="Proteomes" id="UP000008718"/>
    </source>
</evidence>
<dbReference type="eggNOG" id="COG0457">
    <property type="taxonomic scope" value="Bacteria"/>
</dbReference>
<keyword evidence="1" id="KW-0802">TPR repeat</keyword>
<keyword evidence="2" id="KW-0732">Signal</keyword>
<accession>E4T3W2</accession>
<dbReference type="Gene3D" id="2.60.40.3140">
    <property type="match status" value="1"/>
</dbReference>
<dbReference type="PANTHER" id="PTHR12558">
    <property type="entry name" value="CELL DIVISION CYCLE 16,23,27"/>
    <property type="match status" value="1"/>
</dbReference>
<dbReference type="AlphaFoldDB" id="E4T3W2"/>
<dbReference type="Gene3D" id="2.60.120.1130">
    <property type="match status" value="1"/>
</dbReference>
<dbReference type="SMART" id="SM00028">
    <property type="entry name" value="TPR"/>
    <property type="match status" value="6"/>
</dbReference>
<dbReference type="Gene3D" id="3.10.620.30">
    <property type="match status" value="1"/>
</dbReference>
<gene>
    <name evidence="5" type="ordered locus">Palpr_1259</name>
</gene>
<dbReference type="eggNOG" id="COG1305">
    <property type="taxonomic scope" value="Bacteria"/>
</dbReference>
<evidence type="ECO:0000313" key="5">
    <source>
        <dbReference type="EMBL" id="ADQ79406.1"/>
    </source>
</evidence>
<dbReference type="Pfam" id="PF12969">
    <property type="entry name" value="DUF3857"/>
    <property type="match status" value="1"/>
</dbReference>
<dbReference type="InterPro" id="IPR024618">
    <property type="entry name" value="DUF3857"/>
</dbReference>
<dbReference type="SUPFAM" id="SSF54001">
    <property type="entry name" value="Cysteine proteinases"/>
    <property type="match status" value="1"/>
</dbReference>